<evidence type="ECO:0000256" key="1">
    <source>
        <dbReference type="SAM" id="Coils"/>
    </source>
</evidence>
<gene>
    <name evidence="3" type="ORF">CDV56_106833</name>
</gene>
<dbReference type="GeneID" id="38128807"/>
<feature type="coiled-coil region" evidence="1">
    <location>
        <begin position="70"/>
        <end position="97"/>
    </location>
</feature>
<feature type="region of interest" description="Disordered" evidence="2">
    <location>
        <begin position="633"/>
        <end position="692"/>
    </location>
</feature>
<proteinExistence type="predicted"/>
<feature type="compositionally biased region" description="Polar residues" evidence="2">
    <location>
        <begin position="682"/>
        <end position="692"/>
    </location>
</feature>
<reference evidence="3" key="1">
    <citation type="submission" date="2018-08" db="EMBL/GenBank/DDBJ databases">
        <title>Draft genome sequence of azole-resistant Aspergillus thermomutatus (Neosartorya pseudofischeri) strain HMR AF 39, isolated from a human nasal aspirate.</title>
        <authorList>
            <person name="Parent-Michaud M."/>
            <person name="Dufresne P.J."/>
            <person name="Fournier E."/>
            <person name="Martineau C."/>
            <person name="Moreira S."/>
            <person name="Perkins V."/>
            <person name="De Repentigny L."/>
            <person name="Dufresne S.F."/>
        </authorList>
    </citation>
    <scope>NUCLEOTIDE SEQUENCE [LARGE SCALE GENOMIC DNA]</scope>
    <source>
        <strain evidence="3">HMR AF 39</strain>
    </source>
</reference>
<evidence type="ECO:0000313" key="3">
    <source>
        <dbReference type="EMBL" id="RHZ56598.1"/>
    </source>
</evidence>
<name>A0A397H403_ASPTH</name>
<comment type="caution">
    <text evidence="3">The sequence shown here is derived from an EMBL/GenBank/DDBJ whole genome shotgun (WGS) entry which is preliminary data.</text>
</comment>
<sequence length="692" mass="79196">MALRTGDPGASRLTAQAAAFISAEGPDIHIAMAGSSRYDDDERQFVPPNFHKSLEELLKRYLPTNLGLEFQEDAKKLEELAEKLANTEAQYTDRQKAFWHSLWYHVGDSKDTLDAWVALIPNEYGLAVVKTGLAVIFKLAEKSAERRQKIEKTFEAIREALVRADPAKRSFRSNEEICVCADHLNQSIVECIEDMILLTSKQKTPWRQRLATAPKFRHRTPPPDPDAILGKLEKARKEFERVVDLVRDNVIEGTGLMTQSMAMRLPRMHRNILETNESVRVFSEKQDERDKDYKKGYEAFHSMLDQIRANTQKIVERENNRENSLMIREQETGQVITRNEVLQILLESKRQRTEIERLRREIRYTRKSRELIKGDQLLYIVTGLPLSGNCELAGLRQMLQRPNDDLQKCLLYKGKLDPETQGQVQESVLRNNRVLGWLNRPASDLILVDANIDDPGMPKTTPMSVFCATLVTSMMTAHPKDVVVFSFCGQHFLPKDAWYGPKGLVRFLTMQLLVRLLEMNRCGLDFIDDWDFVEGLERHDLLCLCDLLYYLIAQFPKETTVYCIIDTISLFDNPKTLADLKVVLDCFHGIVDDTSLSPAVKTLLTNPTHSKRTMKQLPLFQDDPTRLLEGEFRDSLQPPGPEFGEDMEPKSTPVGDTWHDNPKVPEGTLEQALNSRGAYIDVSQTNNRTHLQ</sequence>
<evidence type="ECO:0000313" key="4">
    <source>
        <dbReference type="Proteomes" id="UP000215305"/>
    </source>
</evidence>
<dbReference type="VEuPathDB" id="FungiDB:CDV56_106833"/>
<organism evidence="3 4">
    <name type="scientific">Aspergillus thermomutatus</name>
    <name type="common">Neosartorya pseudofischeri</name>
    <dbReference type="NCBI Taxonomy" id="41047"/>
    <lineage>
        <taxon>Eukaryota</taxon>
        <taxon>Fungi</taxon>
        <taxon>Dikarya</taxon>
        <taxon>Ascomycota</taxon>
        <taxon>Pezizomycotina</taxon>
        <taxon>Eurotiomycetes</taxon>
        <taxon>Eurotiomycetidae</taxon>
        <taxon>Eurotiales</taxon>
        <taxon>Aspergillaceae</taxon>
        <taxon>Aspergillus</taxon>
        <taxon>Aspergillus subgen. Fumigati</taxon>
    </lineage>
</organism>
<evidence type="ECO:0000256" key="2">
    <source>
        <dbReference type="SAM" id="MobiDB-lite"/>
    </source>
</evidence>
<dbReference type="EMBL" id="NKHU02000087">
    <property type="protein sequence ID" value="RHZ56598.1"/>
    <property type="molecule type" value="Genomic_DNA"/>
</dbReference>
<dbReference type="Proteomes" id="UP000215305">
    <property type="component" value="Unassembled WGS sequence"/>
</dbReference>
<dbReference type="OrthoDB" id="5419927at2759"/>
<dbReference type="PANTHER" id="PTHR40619:SF3">
    <property type="entry name" value="FUNGAL STAND N-TERMINAL GOODBYE DOMAIN-CONTAINING PROTEIN"/>
    <property type="match status" value="1"/>
</dbReference>
<dbReference type="RefSeq" id="XP_026614768.1">
    <property type="nucleotide sequence ID" value="XM_026760452.1"/>
</dbReference>
<dbReference type="AlphaFoldDB" id="A0A397H403"/>
<dbReference type="STRING" id="41047.A0A397H403"/>
<accession>A0A397H403</accession>
<keyword evidence="4" id="KW-1185">Reference proteome</keyword>
<keyword evidence="1" id="KW-0175">Coiled coil</keyword>
<protein>
    <submittedName>
        <fullName evidence="3">Uncharacterized protein</fullName>
    </submittedName>
</protein>
<dbReference type="PANTHER" id="PTHR40619">
    <property type="entry name" value="FUNGAL STAND N-TERMINAL GOODBYE DOMAIN-CONTAINING PROTEIN"/>
    <property type="match status" value="1"/>
</dbReference>